<name>A0AAD6EWY9_9POAL</name>
<proteinExistence type="predicted"/>
<dbReference type="SUPFAM" id="SSF46565">
    <property type="entry name" value="Chaperone J-domain"/>
    <property type="match status" value="1"/>
</dbReference>
<keyword evidence="3" id="KW-1185">Reference proteome</keyword>
<dbReference type="InterPro" id="IPR036869">
    <property type="entry name" value="J_dom_sf"/>
</dbReference>
<dbReference type="SMART" id="SM00271">
    <property type="entry name" value="DnaJ"/>
    <property type="match status" value="1"/>
</dbReference>
<sequence>MIEIEQMELNGRPRSLYAVLGVSPHASSAEIRTAYRKLALKWHPDRRGRVPWLVEEEAKRRFQLIQEAYEVLSDGKRRALYDAGLFDPVQDDAEEVEGLYDFVQELASLMAIVRKEEPVYSMEDLQKMFSDMVQSFTPTVQPTSCSFDSSNASKRRKLHRNNAEAAQMCMPECQLYST</sequence>
<dbReference type="CDD" id="cd06257">
    <property type="entry name" value="DnaJ"/>
    <property type="match status" value="1"/>
</dbReference>
<dbReference type="AlphaFoldDB" id="A0AAD6EWY9"/>
<dbReference type="Pfam" id="PF00226">
    <property type="entry name" value="DnaJ"/>
    <property type="match status" value="1"/>
</dbReference>
<protein>
    <recommendedName>
        <fullName evidence="1">J domain-containing protein</fullName>
    </recommendedName>
</protein>
<reference evidence="2 3" key="1">
    <citation type="journal article" date="2022" name="Cell">
        <title>Repeat-based holocentromeres influence genome architecture and karyotype evolution.</title>
        <authorList>
            <person name="Hofstatter P.G."/>
            <person name="Thangavel G."/>
            <person name="Lux T."/>
            <person name="Neumann P."/>
            <person name="Vondrak T."/>
            <person name="Novak P."/>
            <person name="Zhang M."/>
            <person name="Costa L."/>
            <person name="Castellani M."/>
            <person name="Scott A."/>
            <person name="Toegelov H."/>
            <person name="Fuchs J."/>
            <person name="Mata-Sucre Y."/>
            <person name="Dias Y."/>
            <person name="Vanzela A.L.L."/>
            <person name="Huettel B."/>
            <person name="Almeida C.C.S."/>
            <person name="Simkova H."/>
            <person name="Souza G."/>
            <person name="Pedrosa-Harand A."/>
            <person name="Macas J."/>
            <person name="Mayer K.F.X."/>
            <person name="Houben A."/>
            <person name="Marques A."/>
        </authorList>
    </citation>
    <scope>NUCLEOTIDE SEQUENCE [LARGE SCALE GENOMIC DNA]</scope>
    <source>
        <strain evidence="2">RhyTen1mFocal</strain>
    </source>
</reference>
<gene>
    <name evidence="2" type="ORF">LUZ61_007922</name>
</gene>
<dbReference type="GO" id="GO:0005783">
    <property type="term" value="C:endoplasmic reticulum"/>
    <property type="evidence" value="ECO:0007669"/>
    <property type="project" value="UniProtKB-ARBA"/>
</dbReference>
<dbReference type="PRINTS" id="PR00625">
    <property type="entry name" value="JDOMAIN"/>
</dbReference>
<evidence type="ECO:0000259" key="1">
    <source>
        <dbReference type="PROSITE" id="PS50076"/>
    </source>
</evidence>
<organism evidence="2 3">
    <name type="scientific">Rhynchospora tenuis</name>
    <dbReference type="NCBI Taxonomy" id="198213"/>
    <lineage>
        <taxon>Eukaryota</taxon>
        <taxon>Viridiplantae</taxon>
        <taxon>Streptophyta</taxon>
        <taxon>Embryophyta</taxon>
        <taxon>Tracheophyta</taxon>
        <taxon>Spermatophyta</taxon>
        <taxon>Magnoliopsida</taxon>
        <taxon>Liliopsida</taxon>
        <taxon>Poales</taxon>
        <taxon>Cyperaceae</taxon>
        <taxon>Cyperoideae</taxon>
        <taxon>Rhynchosporeae</taxon>
        <taxon>Rhynchospora</taxon>
    </lineage>
</organism>
<dbReference type="PROSITE" id="PS50076">
    <property type="entry name" value="DNAJ_2"/>
    <property type="match status" value="1"/>
</dbReference>
<dbReference type="Proteomes" id="UP001210211">
    <property type="component" value="Unassembled WGS sequence"/>
</dbReference>
<feature type="domain" description="J" evidence="1">
    <location>
        <begin position="15"/>
        <end position="85"/>
    </location>
</feature>
<dbReference type="EMBL" id="JAMRDG010000001">
    <property type="protein sequence ID" value="KAJ3704217.1"/>
    <property type="molecule type" value="Genomic_DNA"/>
</dbReference>
<evidence type="ECO:0000313" key="2">
    <source>
        <dbReference type="EMBL" id="KAJ3704217.1"/>
    </source>
</evidence>
<comment type="caution">
    <text evidence="2">The sequence shown here is derived from an EMBL/GenBank/DDBJ whole genome shotgun (WGS) entry which is preliminary data.</text>
</comment>
<dbReference type="InterPro" id="IPR001623">
    <property type="entry name" value="DnaJ_domain"/>
</dbReference>
<evidence type="ECO:0000313" key="3">
    <source>
        <dbReference type="Proteomes" id="UP001210211"/>
    </source>
</evidence>
<dbReference type="PANTHER" id="PTHR44743:SF10">
    <property type="entry name" value="J DOMAIN-CONTAINING PROTEIN"/>
    <property type="match status" value="1"/>
</dbReference>
<dbReference type="PROSITE" id="PS00636">
    <property type="entry name" value="DNAJ_1"/>
    <property type="match status" value="1"/>
</dbReference>
<dbReference type="Gene3D" id="1.10.287.110">
    <property type="entry name" value="DnaJ domain"/>
    <property type="match status" value="1"/>
</dbReference>
<dbReference type="PANTHER" id="PTHR44743">
    <property type="entry name" value="PUTATIVE, EXPRESSED-RELATED"/>
    <property type="match status" value="1"/>
</dbReference>
<accession>A0AAD6EWY9</accession>
<dbReference type="InterPro" id="IPR018253">
    <property type="entry name" value="DnaJ_domain_CS"/>
</dbReference>